<keyword evidence="4" id="KW-0472">Membrane</keyword>
<feature type="transmembrane region" description="Helical" evidence="4">
    <location>
        <begin position="46"/>
        <end position="62"/>
    </location>
</feature>
<feature type="domain" description="Phospholipid/glycerol acyltransferase" evidence="5">
    <location>
        <begin position="88"/>
        <end position="213"/>
    </location>
</feature>
<dbReference type="Pfam" id="PF01553">
    <property type="entry name" value="Acyltransferase"/>
    <property type="match status" value="1"/>
</dbReference>
<protein>
    <submittedName>
        <fullName evidence="6">1-acyl-sn-glycerol-3-phosphate acyltransferase gamma</fullName>
    </submittedName>
</protein>
<dbReference type="GO" id="GO:0003841">
    <property type="term" value="F:1-acylglycerol-3-phosphate O-acyltransferase activity"/>
    <property type="evidence" value="ECO:0007669"/>
    <property type="project" value="TreeGrafter"/>
</dbReference>
<dbReference type="PANTHER" id="PTHR10983:SF24">
    <property type="entry name" value="1-ACYLGLYCEROL-3-PHOSPHATE O-ACYLTRANSFERASE 3, ISOFORM E-RELATED"/>
    <property type="match status" value="1"/>
</dbReference>
<comment type="similarity">
    <text evidence="1">Belongs to the 1-acyl-sn-glycerol-3-phosphate acyltransferase family.</text>
</comment>
<dbReference type="GO" id="GO:0012505">
    <property type="term" value="C:endomembrane system"/>
    <property type="evidence" value="ECO:0007669"/>
    <property type="project" value="TreeGrafter"/>
</dbReference>
<proteinExistence type="evidence at transcript level"/>
<keyword evidence="4" id="KW-0812">Transmembrane</keyword>
<dbReference type="AlphaFoldDB" id="C1C099"/>
<keyword evidence="4" id="KW-1133">Transmembrane helix</keyword>
<gene>
    <name evidence="6" type="primary">PLCC</name>
</gene>
<feature type="transmembrane region" description="Helical" evidence="4">
    <location>
        <begin position="12"/>
        <end position="34"/>
    </location>
</feature>
<evidence type="ECO:0000256" key="4">
    <source>
        <dbReference type="SAM" id="Phobius"/>
    </source>
</evidence>
<evidence type="ECO:0000256" key="2">
    <source>
        <dbReference type="ARBA" id="ARBA00022679"/>
    </source>
</evidence>
<dbReference type="InterPro" id="IPR002123">
    <property type="entry name" value="Plipid/glycerol_acylTrfase"/>
</dbReference>
<dbReference type="SUPFAM" id="SSF69593">
    <property type="entry name" value="Glycerol-3-phosphate (1)-acyltransferase"/>
    <property type="match status" value="1"/>
</dbReference>
<feature type="transmembrane region" description="Helical" evidence="4">
    <location>
        <begin position="312"/>
        <end position="331"/>
    </location>
</feature>
<keyword evidence="2 6" id="KW-0808">Transferase</keyword>
<evidence type="ECO:0000313" key="6">
    <source>
        <dbReference type="EMBL" id="ACO14702.1"/>
    </source>
</evidence>
<dbReference type="Pfam" id="PF16076">
    <property type="entry name" value="Acyltransf_C"/>
    <property type="match status" value="1"/>
</dbReference>
<name>C1C099_CALCM</name>
<organism evidence="6">
    <name type="scientific">Caligus clemensi</name>
    <name type="common">Sea louse</name>
    <dbReference type="NCBI Taxonomy" id="344056"/>
    <lineage>
        <taxon>Eukaryota</taxon>
        <taxon>Metazoa</taxon>
        <taxon>Ecdysozoa</taxon>
        <taxon>Arthropoda</taxon>
        <taxon>Crustacea</taxon>
        <taxon>Multicrustacea</taxon>
        <taxon>Hexanauplia</taxon>
        <taxon>Copepoda</taxon>
        <taxon>Siphonostomatoida</taxon>
        <taxon>Caligidae</taxon>
        <taxon>Caligus</taxon>
    </lineage>
</organism>
<evidence type="ECO:0000259" key="5">
    <source>
        <dbReference type="SMART" id="SM00563"/>
    </source>
</evidence>
<dbReference type="PANTHER" id="PTHR10983">
    <property type="entry name" value="1-ACYLGLYCEROL-3-PHOSPHATE ACYLTRANSFERASE-RELATED"/>
    <property type="match status" value="1"/>
</dbReference>
<dbReference type="CDD" id="cd07990">
    <property type="entry name" value="LPLAT_LCLAT1-like"/>
    <property type="match status" value="1"/>
</dbReference>
<accession>C1C099</accession>
<sequence>MSWKSGTLFQIIFFVSFLISGLCINLIQGLGYLLLPKRTFRTLNYYLQWSMYGQFIFLFDWWSSSRIRMFGPEGQIKEMESYFGHEHALILCNHHYETDWLFGWIIAERFTVLGAAKVFSKAILRYVPVIGWNWSLSDIIFVKRNWSEDQRMLPGAIKRLEDYPYPFWLLIYAEGTRFTPEKHLACQEFKSKANDPSIPDLKHHLIPRLRGFYHTFINLDLKVVPAVYDVTIVTDRKASSLSYVLSGQPLSADVYVRRIPLENIGKDEPSVKKFLMQTYKEKDALVENLHQLGHFGPATQEFDFPKRRIHSLLNTLALNLIVQIPIFYYVLNTLLTGSAIQISSLVAIITLLYFGMKKMIGITKVRDSSEYGNQKNK</sequence>
<reference evidence="6" key="1">
    <citation type="submission" date="2009-03" db="EMBL/GenBank/DDBJ databases">
        <title>Caligus clemensi ESTs and full-length cDNAs.</title>
        <authorList>
            <person name="Yasuike M."/>
            <person name="von Schalburg K."/>
            <person name="Cooper G."/>
            <person name="Leong J."/>
            <person name="Jones S.R.M."/>
            <person name="Koop B.F."/>
        </authorList>
    </citation>
    <scope>NUCLEOTIDE SEQUENCE</scope>
    <source>
        <tissue evidence="6">Whole</tissue>
    </source>
</reference>
<evidence type="ECO:0000256" key="3">
    <source>
        <dbReference type="ARBA" id="ARBA00023315"/>
    </source>
</evidence>
<dbReference type="EMBL" id="BT080278">
    <property type="protein sequence ID" value="ACO14702.1"/>
    <property type="molecule type" value="mRNA"/>
</dbReference>
<evidence type="ECO:0000256" key="1">
    <source>
        <dbReference type="ARBA" id="ARBA00008655"/>
    </source>
</evidence>
<keyword evidence="3 6" id="KW-0012">Acyltransferase</keyword>
<dbReference type="SMART" id="SM00563">
    <property type="entry name" value="PlsC"/>
    <property type="match status" value="1"/>
</dbReference>
<dbReference type="InterPro" id="IPR032098">
    <property type="entry name" value="Acyltransf_C"/>
</dbReference>
<feature type="transmembrane region" description="Helical" evidence="4">
    <location>
        <begin position="337"/>
        <end position="356"/>
    </location>
</feature>